<dbReference type="InParanoid" id="A0A139WAK1"/>
<dbReference type="InterPro" id="IPR036397">
    <property type="entry name" value="RNaseH_sf"/>
</dbReference>
<dbReference type="Pfam" id="PF17921">
    <property type="entry name" value="Integrase_H2C2"/>
    <property type="match status" value="1"/>
</dbReference>
<dbReference type="AlphaFoldDB" id="A0A139WAK1"/>
<dbReference type="FunFam" id="3.30.420.10:FF:000032">
    <property type="entry name" value="Retrovirus-related Pol polyprotein from transposon 297-like Protein"/>
    <property type="match status" value="1"/>
</dbReference>
<dbReference type="STRING" id="7070.A0A139WAK1"/>
<dbReference type="OMA" id="ARXVERM"/>
<feature type="region of interest" description="Disordered" evidence="1">
    <location>
        <begin position="312"/>
        <end position="334"/>
    </location>
</feature>
<proteinExistence type="predicted"/>
<protein>
    <submittedName>
        <fullName evidence="3">Retrovirus-related Pol polyprotein from transposon 412-like Protein</fullName>
    </submittedName>
</protein>
<keyword evidence="4" id="KW-1185">Reference proteome</keyword>
<dbReference type="PANTHER" id="PTHR38681:SF1">
    <property type="entry name" value="RETROVIRUS-RELATED POL POLYPROTEIN FROM TRANSPOSON 412-LIKE PROTEIN"/>
    <property type="match status" value="1"/>
</dbReference>
<gene>
    <name evidence="3" type="primary">AUGUSTUS-3.0.2_31614</name>
    <name evidence="3" type="ORF">TcasGA2_TC031614</name>
</gene>
<dbReference type="Proteomes" id="UP000007266">
    <property type="component" value="Unassembled WGS sequence"/>
</dbReference>
<name>A0A139WAK1_TRICA</name>
<reference evidence="3 4" key="1">
    <citation type="journal article" date="2008" name="Nature">
        <title>The genome of the model beetle and pest Tribolium castaneum.</title>
        <authorList>
            <consortium name="Tribolium Genome Sequencing Consortium"/>
            <person name="Richards S."/>
            <person name="Gibbs R.A."/>
            <person name="Weinstock G.M."/>
            <person name="Brown S.J."/>
            <person name="Denell R."/>
            <person name="Beeman R.W."/>
            <person name="Gibbs R."/>
            <person name="Beeman R.W."/>
            <person name="Brown S.J."/>
            <person name="Bucher G."/>
            <person name="Friedrich M."/>
            <person name="Grimmelikhuijzen C.J."/>
            <person name="Klingler M."/>
            <person name="Lorenzen M."/>
            <person name="Richards S."/>
            <person name="Roth S."/>
            <person name="Schroder R."/>
            <person name="Tautz D."/>
            <person name="Zdobnov E.M."/>
            <person name="Muzny D."/>
            <person name="Gibbs R.A."/>
            <person name="Weinstock G.M."/>
            <person name="Attaway T."/>
            <person name="Bell S."/>
            <person name="Buhay C.J."/>
            <person name="Chandrabose M.N."/>
            <person name="Chavez D."/>
            <person name="Clerk-Blankenburg K.P."/>
            <person name="Cree A."/>
            <person name="Dao M."/>
            <person name="Davis C."/>
            <person name="Chacko J."/>
            <person name="Dinh H."/>
            <person name="Dugan-Rocha S."/>
            <person name="Fowler G."/>
            <person name="Garner T.T."/>
            <person name="Garnes J."/>
            <person name="Gnirke A."/>
            <person name="Hawes A."/>
            <person name="Hernandez J."/>
            <person name="Hines S."/>
            <person name="Holder M."/>
            <person name="Hume J."/>
            <person name="Jhangiani S.N."/>
            <person name="Joshi V."/>
            <person name="Khan Z.M."/>
            <person name="Jackson L."/>
            <person name="Kovar C."/>
            <person name="Kowis A."/>
            <person name="Lee S."/>
            <person name="Lewis L.R."/>
            <person name="Margolis J."/>
            <person name="Morgan M."/>
            <person name="Nazareth L.V."/>
            <person name="Nguyen N."/>
            <person name="Okwuonu G."/>
            <person name="Parker D."/>
            <person name="Richards S."/>
            <person name="Ruiz S.J."/>
            <person name="Santibanez J."/>
            <person name="Savard J."/>
            <person name="Scherer S.E."/>
            <person name="Schneider B."/>
            <person name="Sodergren E."/>
            <person name="Tautz D."/>
            <person name="Vattahil S."/>
            <person name="Villasana D."/>
            <person name="White C.S."/>
            <person name="Wright R."/>
            <person name="Park Y."/>
            <person name="Beeman R.W."/>
            <person name="Lord J."/>
            <person name="Oppert B."/>
            <person name="Lorenzen M."/>
            <person name="Brown S."/>
            <person name="Wang L."/>
            <person name="Savard J."/>
            <person name="Tautz D."/>
            <person name="Richards S."/>
            <person name="Weinstock G."/>
            <person name="Gibbs R.A."/>
            <person name="Liu Y."/>
            <person name="Worley K."/>
            <person name="Weinstock G."/>
            <person name="Elsik C.G."/>
            <person name="Reese J.T."/>
            <person name="Elhaik E."/>
            <person name="Landan G."/>
            <person name="Graur D."/>
            <person name="Arensburger P."/>
            <person name="Atkinson P."/>
            <person name="Beeman R.W."/>
            <person name="Beidler J."/>
            <person name="Brown S.J."/>
            <person name="Demuth J.P."/>
            <person name="Drury D.W."/>
            <person name="Du Y.Z."/>
            <person name="Fujiwara H."/>
            <person name="Lorenzen M."/>
            <person name="Maselli V."/>
            <person name="Osanai M."/>
            <person name="Park Y."/>
            <person name="Robertson H.M."/>
            <person name="Tu Z."/>
            <person name="Wang J.J."/>
            <person name="Wang S."/>
            <person name="Richards S."/>
            <person name="Song H."/>
            <person name="Zhang L."/>
            <person name="Sodergren E."/>
            <person name="Werner D."/>
            <person name="Stanke M."/>
            <person name="Morgenstern B."/>
            <person name="Solovyev V."/>
            <person name="Kosarev P."/>
            <person name="Brown G."/>
            <person name="Chen H.C."/>
            <person name="Ermolaeva O."/>
            <person name="Hlavina W."/>
            <person name="Kapustin Y."/>
            <person name="Kiryutin B."/>
            <person name="Kitts P."/>
            <person name="Maglott D."/>
            <person name="Pruitt K."/>
            <person name="Sapojnikov V."/>
            <person name="Souvorov A."/>
            <person name="Mackey A.J."/>
            <person name="Waterhouse R.M."/>
            <person name="Wyder S."/>
            <person name="Zdobnov E.M."/>
            <person name="Zdobnov E.M."/>
            <person name="Wyder S."/>
            <person name="Kriventseva E.V."/>
            <person name="Kadowaki T."/>
            <person name="Bork P."/>
            <person name="Aranda M."/>
            <person name="Bao R."/>
            <person name="Beermann A."/>
            <person name="Berns N."/>
            <person name="Bolognesi R."/>
            <person name="Bonneton F."/>
            <person name="Bopp D."/>
            <person name="Brown S.J."/>
            <person name="Bucher G."/>
            <person name="Butts T."/>
            <person name="Chaumot A."/>
            <person name="Denell R.E."/>
            <person name="Ferrier D.E."/>
            <person name="Friedrich M."/>
            <person name="Gordon C.M."/>
            <person name="Jindra M."/>
            <person name="Klingler M."/>
            <person name="Lan Q."/>
            <person name="Lattorff H.M."/>
            <person name="Laudet V."/>
            <person name="von Levetsow C."/>
            <person name="Liu Z."/>
            <person name="Lutz R."/>
            <person name="Lynch J.A."/>
            <person name="da Fonseca R.N."/>
            <person name="Posnien N."/>
            <person name="Reuter R."/>
            <person name="Roth S."/>
            <person name="Savard J."/>
            <person name="Schinko J.B."/>
            <person name="Schmitt C."/>
            <person name="Schoppmeier M."/>
            <person name="Schroder R."/>
            <person name="Shippy T.D."/>
            <person name="Simonnet F."/>
            <person name="Marques-Souza H."/>
            <person name="Tautz D."/>
            <person name="Tomoyasu Y."/>
            <person name="Trauner J."/>
            <person name="Van der Zee M."/>
            <person name="Vervoort M."/>
            <person name="Wittkopp N."/>
            <person name="Wimmer E.A."/>
            <person name="Yang X."/>
            <person name="Jones A.K."/>
            <person name="Sattelle D.B."/>
            <person name="Ebert P.R."/>
            <person name="Nelson D."/>
            <person name="Scott J.G."/>
            <person name="Beeman R.W."/>
            <person name="Muthukrishnan S."/>
            <person name="Kramer K.J."/>
            <person name="Arakane Y."/>
            <person name="Beeman R.W."/>
            <person name="Zhu Q."/>
            <person name="Hogenkamp D."/>
            <person name="Dixit R."/>
            <person name="Oppert B."/>
            <person name="Jiang H."/>
            <person name="Zou Z."/>
            <person name="Marshall J."/>
            <person name="Elpidina E."/>
            <person name="Vinokurov K."/>
            <person name="Oppert C."/>
            <person name="Zou Z."/>
            <person name="Evans J."/>
            <person name="Lu Z."/>
            <person name="Zhao P."/>
            <person name="Sumathipala N."/>
            <person name="Altincicek B."/>
            <person name="Vilcinskas A."/>
            <person name="Williams M."/>
            <person name="Hultmark D."/>
            <person name="Hetru C."/>
            <person name="Jiang H."/>
            <person name="Grimmelikhuijzen C.J."/>
            <person name="Hauser F."/>
            <person name="Cazzamali G."/>
            <person name="Williamson M."/>
            <person name="Park Y."/>
            <person name="Li B."/>
            <person name="Tanaka Y."/>
            <person name="Predel R."/>
            <person name="Neupert S."/>
            <person name="Schachtner J."/>
            <person name="Verleyen P."/>
            <person name="Raible F."/>
            <person name="Bork P."/>
            <person name="Friedrich M."/>
            <person name="Walden K.K."/>
            <person name="Robertson H.M."/>
            <person name="Angeli S."/>
            <person name="Foret S."/>
            <person name="Bucher G."/>
            <person name="Schuetz S."/>
            <person name="Maleszka R."/>
            <person name="Wimmer E.A."/>
            <person name="Beeman R.W."/>
            <person name="Lorenzen M."/>
            <person name="Tomoyasu Y."/>
            <person name="Miller S.C."/>
            <person name="Grossmann D."/>
            <person name="Bucher G."/>
        </authorList>
    </citation>
    <scope>NUCLEOTIDE SEQUENCE [LARGE SCALE GENOMIC DNA]</scope>
    <source>
        <strain evidence="3 4">Georgia GA2</strain>
    </source>
</reference>
<sequence>MVKQKYMWPGIDKNCRTWARQCISCQRSKITRHTKSNFGSFPTPTNRFRHLHLDLVGPLPPSHGYKYVLTCIDRFTRWPEAIPIKNISAETVAQAMLHTWIARFGIPELITTDRGTQFDSELFRNMSKLFGMCHCKTTAYHPQANGMIERLHRQLKTSIKCHNTEDWFDCLPLVLLGIRSAVKEDIKSSAAEMVYGEPLSLPGEFFHSPQEELTSSVLDRLRQKAQDFVAVAPQRHGLPKPFVPLVLKTCSHVFIRRAVATKAFRQPYDGPFRVIRRNNKTYEVDVNGREQTITIDRLRPAFIAAETSAPQETAAETPCLTPPPTATTSKTTRTRAIKRPVRFLD</sequence>
<evidence type="ECO:0000259" key="2">
    <source>
        <dbReference type="PROSITE" id="PS50994"/>
    </source>
</evidence>
<dbReference type="InterPro" id="IPR001584">
    <property type="entry name" value="Integrase_cat-core"/>
</dbReference>
<evidence type="ECO:0000313" key="3">
    <source>
        <dbReference type="EMBL" id="KYB24927.1"/>
    </source>
</evidence>
<organism evidence="3 4">
    <name type="scientific">Tribolium castaneum</name>
    <name type="common">Red flour beetle</name>
    <dbReference type="NCBI Taxonomy" id="7070"/>
    <lineage>
        <taxon>Eukaryota</taxon>
        <taxon>Metazoa</taxon>
        <taxon>Ecdysozoa</taxon>
        <taxon>Arthropoda</taxon>
        <taxon>Hexapoda</taxon>
        <taxon>Insecta</taxon>
        <taxon>Pterygota</taxon>
        <taxon>Neoptera</taxon>
        <taxon>Endopterygota</taxon>
        <taxon>Coleoptera</taxon>
        <taxon>Polyphaga</taxon>
        <taxon>Cucujiformia</taxon>
        <taxon>Tenebrionidae</taxon>
        <taxon>Tenebrionidae incertae sedis</taxon>
        <taxon>Tribolium</taxon>
    </lineage>
</organism>
<reference evidence="3 4" key="2">
    <citation type="journal article" date="2010" name="Nucleic Acids Res.">
        <title>BeetleBase in 2010: revisions to provide comprehensive genomic information for Tribolium castaneum.</title>
        <authorList>
            <person name="Kim H.S."/>
            <person name="Murphy T."/>
            <person name="Xia J."/>
            <person name="Caragea D."/>
            <person name="Park Y."/>
            <person name="Beeman R.W."/>
            <person name="Lorenzen M.D."/>
            <person name="Butcher S."/>
            <person name="Manak J.R."/>
            <person name="Brown S.J."/>
        </authorList>
    </citation>
    <scope>NUCLEOTIDE SEQUENCE [LARGE SCALE GENOMIC DNA]</scope>
    <source>
        <strain evidence="3 4">Georgia GA2</strain>
    </source>
</reference>
<dbReference type="Pfam" id="PF00665">
    <property type="entry name" value="rve"/>
    <property type="match status" value="1"/>
</dbReference>
<dbReference type="PANTHER" id="PTHR38681">
    <property type="entry name" value="RETROVIRUS-RELATED POL POLYPROTEIN FROM TRANSPOSON 412-LIKE PROTEIN-RELATED"/>
    <property type="match status" value="1"/>
</dbReference>
<dbReference type="InterPro" id="IPR041588">
    <property type="entry name" value="Integrase_H2C2"/>
</dbReference>
<accession>A0A139WAK1</accession>
<evidence type="ECO:0000313" key="4">
    <source>
        <dbReference type="Proteomes" id="UP000007266"/>
    </source>
</evidence>
<evidence type="ECO:0000256" key="1">
    <source>
        <dbReference type="SAM" id="MobiDB-lite"/>
    </source>
</evidence>
<dbReference type="Gene3D" id="3.30.420.10">
    <property type="entry name" value="Ribonuclease H-like superfamily/Ribonuclease H"/>
    <property type="match status" value="1"/>
</dbReference>
<dbReference type="GO" id="GO:0015074">
    <property type="term" value="P:DNA integration"/>
    <property type="evidence" value="ECO:0007669"/>
    <property type="project" value="InterPro"/>
</dbReference>
<dbReference type="InterPro" id="IPR012337">
    <property type="entry name" value="RNaseH-like_sf"/>
</dbReference>
<feature type="domain" description="Integrase catalytic" evidence="2">
    <location>
        <begin position="38"/>
        <end position="210"/>
    </location>
</feature>
<dbReference type="EMBL" id="KQ971383">
    <property type="protein sequence ID" value="KYB24927.1"/>
    <property type="molecule type" value="Genomic_DNA"/>
</dbReference>
<dbReference type="GO" id="GO:0003676">
    <property type="term" value="F:nucleic acid binding"/>
    <property type="evidence" value="ECO:0007669"/>
    <property type="project" value="InterPro"/>
</dbReference>
<dbReference type="eggNOG" id="KOG0017">
    <property type="taxonomic scope" value="Eukaryota"/>
</dbReference>
<dbReference type="SUPFAM" id="SSF53098">
    <property type="entry name" value="Ribonuclease H-like"/>
    <property type="match status" value="1"/>
</dbReference>
<dbReference type="PROSITE" id="PS50994">
    <property type="entry name" value="INTEGRASE"/>
    <property type="match status" value="1"/>
</dbReference>